<dbReference type="EMBL" id="CAXDID020000205">
    <property type="protein sequence ID" value="CAL6055116.1"/>
    <property type="molecule type" value="Genomic_DNA"/>
</dbReference>
<sequence length="458" mass="55381">MQTIKSADIEDFERLIKQLTDNSFSKGSQFYSSIQQFLEDQEQQLPDIDQDQIDKVLEVTKDTKRKVISEFREMTLKFRKLISNYKDSKYQIKHENGTIYTLQRMNKKKFQQLYINFTKEKLQSKEFYEQLDTNKPFDISIFELKLLISTYQKETPNKKRLIAYTKYIEDHMVKPEQNQDITQEYFINNMNSKEHEIINKCFEFIKKSDRFDVQIKYDNIITKFINLLKHCQYYHQIRVLIDPELYSISQKLIPLLVMKSFQIYLCYPDTYKIVNSQIFNFNIPICYTSPIESDALFINDINKQDYHLTKNNNYLHKLVLGKQTQNDIHHKNFNQFDNNIQNLLEVRPDANNTSHQKHMKLHAMGQQDYKESYFRNFIDIIQYRDQLTFYKHFIENTPDDSEKLEYLFESTFGLHPVSFTIDELIETIRYRIRIENITKQYKEIQPNITLEQFINFKI</sequence>
<accession>A0AA86N8A6</accession>
<dbReference type="AlphaFoldDB" id="A0AA86N8A6"/>
<reference evidence="1" key="1">
    <citation type="submission" date="2023-06" db="EMBL/GenBank/DDBJ databases">
        <authorList>
            <person name="Kurt Z."/>
        </authorList>
    </citation>
    <scope>NUCLEOTIDE SEQUENCE</scope>
</reference>
<evidence type="ECO:0000313" key="2">
    <source>
        <dbReference type="EMBL" id="CAL6055116.1"/>
    </source>
</evidence>
<dbReference type="Proteomes" id="UP001642409">
    <property type="component" value="Unassembled WGS sequence"/>
</dbReference>
<dbReference type="EMBL" id="CATOUU010000056">
    <property type="protein sequence ID" value="CAI9914700.1"/>
    <property type="molecule type" value="Genomic_DNA"/>
</dbReference>
<protein>
    <submittedName>
        <fullName evidence="2">Hypothetical_protein</fullName>
    </submittedName>
</protein>
<evidence type="ECO:0000313" key="3">
    <source>
        <dbReference type="Proteomes" id="UP001642409"/>
    </source>
</evidence>
<comment type="caution">
    <text evidence="1">The sequence shown here is derived from an EMBL/GenBank/DDBJ whole genome shotgun (WGS) entry which is preliminary data.</text>
</comment>
<keyword evidence="3" id="KW-1185">Reference proteome</keyword>
<gene>
    <name evidence="1" type="ORF">HINF_LOCUS2345</name>
    <name evidence="2" type="ORF">HINF_LOCUS46388</name>
</gene>
<evidence type="ECO:0000313" key="1">
    <source>
        <dbReference type="EMBL" id="CAI9914700.1"/>
    </source>
</evidence>
<reference evidence="2 3" key="2">
    <citation type="submission" date="2024-07" db="EMBL/GenBank/DDBJ databases">
        <authorList>
            <person name="Akdeniz Z."/>
        </authorList>
    </citation>
    <scope>NUCLEOTIDE SEQUENCE [LARGE SCALE GENOMIC DNA]</scope>
</reference>
<organism evidence="1">
    <name type="scientific">Hexamita inflata</name>
    <dbReference type="NCBI Taxonomy" id="28002"/>
    <lineage>
        <taxon>Eukaryota</taxon>
        <taxon>Metamonada</taxon>
        <taxon>Diplomonadida</taxon>
        <taxon>Hexamitidae</taxon>
        <taxon>Hexamitinae</taxon>
        <taxon>Hexamita</taxon>
    </lineage>
</organism>
<name>A0AA86N8A6_9EUKA</name>
<proteinExistence type="predicted"/>